<dbReference type="InterPro" id="IPR036186">
    <property type="entry name" value="Serpin_sf"/>
</dbReference>
<dbReference type="Gene3D" id="3.30.497.10">
    <property type="entry name" value="Antithrombin, subunit I, domain 2"/>
    <property type="match status" value="1"/>
</dbReference>
<evidence type="ECO:0000313" key="7">
    <source>
        <dbReference type="EMBL" id="KAG5666641.1"/>
    </source>
</evidence>
<dbReference type="SUPFAM" id="SSF56574">
    <property type="entry name" value="Serpins"/>
    <property type="match status" value="1"/>
</dbReference>
<gene>
    <name evidence="7" type="ORF">PVAND_014657</name>
</gene>
<keyword evidence="8" id="KW-1185">Reference proteome</keyword>
<evidence type="ECO:0000256" key="4">
    <source>
        <dbReference type="RuleBase" id="RU000411"/>
    </source>
</evidence>
<dbReference type="InterPro" id="IPR042178">
    <property type="entry name" value="Serpin_sf_1"/>
</dbReference>
<proteinExistence type="inferred from homology"/>
<dbReference type="AlphaFoldDB" id="A0A9J6B9T9"/>
<evidence type="ECO:0000256" key="2">
    <source>
        <dbReference type="ARBA" id="ARBA00022690"/>
    </source>
</evidence>
<evidence type="ECO:0000256" key="1">
    <source>
        <dbReference type="ARBA" id="ARBA00009500"/>
    </source>
</evidence>
<dbReference type="InterPro" id="IPR023796">
    <property type="entry name" value="Serpin_dom"/>
</dbReference>
<keyword evidence="2" id="KW-0646">Protease inhibitor</keyword>
<dbReference type="Pfam" id="PF00079">
    <property type="entry name" value="Serpin"/>
    <property type="match status" value="1"/>
</dbReference>
<name>A0A9J6B9T9_POLVA</name>
<dbReference type="Gene3D" id="2.30.39.10">
    <property type="entry name" value="Alpha-1-antitrypsin, domain 1"/>
    <property type="match status" value="1"/>
</dbReference>
<protein>
    <recommendedName>
        <fullName evidence="6">Serpin domain-containing protein</fullName>
    </recommendedName>
</protein>
<dbReference type="CDD" id="cd19601">
    <property type="entry name" value="serpin42Da-like"/>
    <property type="match status" value="1"/>
</dbReference>
<dbReference type="InterPro" id="IPR042185">
    <property type="entry name" value="Serpin_sf_2"/>
</dbReference>
<dbReference type="PROSITE" id="PS00284">
    <property type="entry name" value="SERPIN"/>
    <property type="match status" value="1"/>
</dbReference>
<organism evidence="7 8">
    <name type="scientific">Polypedilum vanderplanki</name>
    <name type="common">Sleeping chironomid midge</name>
    <dbReference type="NCBI Taxonomy" id="319348"/>
    <lineage>
        <taxon>Eukaryota</taxon>
        <taxon>Metazoa</taxon>
        <taxon>Ecdysozoa</taxon>
        <taxon>Arthropoda</taxon>
        <taxon>Hexapoda</taxon>
        <taxon>Insecta</taxon>
        <taxon>Pterygota</taxon>
        <taxon>Neoptera</taxon>
        <taxon>Endopterygota</taxon>
        <taxon>Diptera</taxon>
        <taxon>Nematocera</taxon>
        <taxon>Chironomoidea</taxon>
        <taxon>Chironomidae</taxon>
        <taxon>Chironominae</taxon>
        <taxon>Polypedilum</taxon>
        <taxon>Polypedilum</taxon>
    </lineage>
</organism>
<dbReference type="PANTHER" id="PTHR11461">
    <property type="entry name" value="SERINE PROTEASE INHIBITOR, SERPIN"/>
    <property type="match status" value="1"/>
</dbReference>
<evidence type="ECO:0000256" key="5">
    <source>
        <dbReference type="SAM" id="SignalP"/>
    </source>
</evidence>
<reference evidence="7" key="1">
    <citation type="submission" date="2021-03" db="EMBL/GenBank/DDBJ databases">
        <title>Chromosome level genome of the anhydrobiotic midge Polypedilum vanderplanki.</title>
        <authorList>
            <person name="Yoshida Y."/>
            <person name="Kikawada T."/>
            <person name="Gusev O."/>
        </authorList>
    </citation>
    <scope>NUCLEOTIDE SEQUENCE</scope>
    <source>
        <strain evidence="7">NIAS01</strain>
        <tissue evidence="7">Whole body or cell culture</tissue>
    </source>
</reference>
<feature type="domain" description="Serpin" evidence="6">
    <location>
        <begin position="38"/>
        <end position="408"/>
    </location>
</feature>
<accession>A0A9J6B9T9</accession>
<keyword evidence="3" id="KW-0722">Serine protease inhibitor</keyword>
<feature type="chain" id="PRO_5039897344" description="Serpin domain-containing protein" evidence="5">
    <location>
        <begin position="22"/>
        <end position="408"/>
    </location>
</feature>
<evidence type="ECO:0000256" key="3">
    <source>
        <dbReference type="ARBA" id="ARBA00022900"/>
    </source>
</evidence>
<dbReference type="OrthoDB" id="671595at2759"/>
<dbReference type="PANTHER" id="PTHR11461:SF211">
    <property type="entry name" value="GH10112P-RELATED"/>
    <property type="match status" value="1"/>
</dbReference>
<dbReference type="SMART" id="SM00093">
    <property type="entry name" value="SERPIN"/>
    <property type="match status" value="1"/>
</dbReference>
<dbReference type="Proteomes" id="UP001107558">
    <property type="component" value="Chromosome 4"/>
</dbReference>
<dbReference type="EMBL" id="JADBJN010000004">
    <property type="protein sequence ID" value="KAG5666641.1"/>
    <property type="molecule type" value="Genomic_DNA"/>
</dbReference>
<dbReference type="InterPro" id="IPR000215">
    <property type="entry name" value="Serpin_fam"/>
</dbReference>
<comment type="caution">
    <text evidence="7">The sequence shown here is derived from an EMBL/GenBank/DDBJ whole genome shotgun (WGS) entry which is preliminary data.</text>
</comment>
<comment type="similarity">
    <text evidence="1 4">Belongs to the serpin family.</text>
</comment>
<keyword evidence="5" id="KW-0732">Signal</keyword>
<sequence length="408" mass="46338">MIKSKILIILLIVSCASFVTSQGYLDNGFVKALSSFAIRLYQEVTTSISDNVMLSPLSIQSILSLTMYGAKGDTKQAMFDTMTYSSFENMTYETVAMNFKELINGLEGSKAIFTAFKIYVTDLYNLSSDYQKIAIDYFSSEIESMSFRFEDTTPEKVAAYINSWVARKTKNRIQDLITPYSLKYLNTTRLILINTIYFKDTWTKLFTQANTKPGKFYISATKSVTANFMSLKSNFLYATLPELNATAITLSYKNSPMEMIILLPNARNGLKIMKNLLDIVDWTSENVTNRFQYSIVNLKIPKWKFEFSVDLGNFLKDMGMSLPFTEDADFTGMLDNYNENCTIRISKVVHKTFISVNENGTEASAATAVYMMGSGGPSKPKDFIADHPFIFMLRYNLNIYFIGQLTQF</sequence>
<evidence type="ECO:0000313" key="8">
    <source>
        <dbReference type="Proteomes" id="UP001107558"/>
    </source>
</evidence>
<dbReference type="InterPro" id="IPR023795">
    <property type="entry name" value="Serpin_CS"/>
</dbReference>
<dbReference type="GO" id="GO:0005615">
    <property type="term" value="C:extracellular space"/>
    <property type="evidence" value="ECO:0007669"/>
    <property type="project" value="InterPro"/>
</dbReference>
<feature type="signal peptide" evidence="5">
    <location>
        <begin position="1"/>
        <end position="21"/>
    </location>
</feature>
<dbReference type="GO" id="GO:0004867">
    <property type="term" value="F:serine-type endopeptidase inhibitor activity"/>
    <property type="evidence" value="ECO:0007669"/>
    <property type="project" value="UniProtKB-KW"/>
</dbReference>
<evidence type="ECO:0000259" key="6">
    <source>
        <dbReference type="SMART" id="SM00093"/>
    </source>
</evidence>